<dbReference type="Proteomes" id="UP000256486">
    <property type="component" value="Unassembled WGS sequence"/>
</dbReference>
<evidence type="ECO:0000313" key="2">
    <source>
        <dbReference type="Proteomes" id="UP000256486"/>
    </source>
</evidence>
<protein>
    <submittedName>
        <fullName evidence="1">Uncharacterized protein</fullName>
    </submittedName>
</protein>
<dbReference type="EMBL" id="NBWZ01000001">
    <property type="protein sequence ID" value="RFA09122.1"/>
    <property type="molecule type" value="Genomic_DNA"/>
</dbReference>
<accession>A0A3E0VGS6</accession>
<reference evidence="1 2" key="1">
    <citation type="submission" date="2017-04" db="EMBL/GenBank/DDBJ databases">
        <title>Comparative genome analysis of Subtercola boreus.</title>
        <authorList>
            <person name="Cho Y.-J."/>
            <person name="Cho A."/>
            <person name="Kim O.-S."/>
            <person name="Lee J.-I."/>
        </authorList>
    </citation>
    <scope>NUCLEOTIDE SEQUENCE [LARGE SCALE GENOMIC DNA]</scope>
    <source>
        <strain evidence="1 2">K300</strain>
    </source>
</reference>
<evidence type="ECO:0000313" key="1">
    <source>
        <dbReference type="EMBL" id="RFA09122.1"/>
    </source>
</evidence>
<proteinExistence type="predicted"/>
<keyword evidence="2" id="KW-1185">Reference proteome</keyword>
<organism evidence="1 2">
    <name type="scientific">Subtercola boreus</name>
    <dbReference type="NCBI Taxonomy" id="120213"/>
    <lineage>
        <taxon>Bacteria</taxon>
        <taxon>Bacillati</taxon>
        <taxon>Actinomycetota</taxon>
        <taxon>Actinomycetes</taxon>
        <taxon>Micrococcales</taxon>
        <taxon>Microbacteriaceae</taxon>
        <taxon>Subtercola</taxon>
    </lineage>
</organism>
<gene>
    <name evidence="1" type="ORF">B7R54_07700</name>
</gene>
<name>A0A3E0VGS6_9MICO</name>
<dbReference type="AlphaFoldDB" id="A0A3E0VGS6"/>
<comment type="caution">
    <text evidence="1">The sequence shown here is derived from an EMBL/GenBank/DDBJ whole genome shotgun (WGS) entry which is preliminary data.</text>
</comment>
<sequence>MKMTNGGGSVTGPFETLADARSARAFGRVRGTDTLLLACAEAGVALGRFDTRVLDELAVLDGDSVWVLASIIRRAGGPHA</sequence>